<dbReference type="Pfam" id="PF04942">
    <property type="entry name" value="CC"/>
    <property type="match status" value="1"/>
</dbReference>
<gene>
    <name evidence="3" type="ORF">CYNAS_LOCUS1006</name>
</gene>
<name>A0AA36DK00_CYLNA</name>
<evidence type="ECO:0000256" key="1">
    <source>
        <dbReference type="SAM" id="SignalP"/>
    </source>
</evidence>
<protein>
    <recommendedName>
        <fullName evidence="2">CC domain-containing protein</fullName>
    </recommendedName>
</protein>
<proteinExistence type="predicted"/>
<accession>A0AA36DK00</accession>
<dbReference type="InterPro" id="IPR007026">
    <property type="entry name" value="CC_domain"/>
</dbReference>
<organism evidence="3 4">
    <name type="scientific">Cylicocyclus nassatus</name>
    <name type="common">Nematode worm</name>
    <dbReference type="NCBI Taxonomy" id="53992"/>
    <lineage>
        <taxon>Eukaryota</taxon>
        <taxon>Metazoa</taxon>
        <taxon>Ecdysozoa</taxon>
        <taxon>Nematoda</taxon>
        <taxon>Chromadorea</taxon>
        <taxon>Rhabditida</taxon>
        <taxon>Rhabditina</taxon>
        <taxon>Rhabditomorpha</taxon>
        <taxon>Strongyloidea</taxon>
        <taxon>Strongylidae</taxon>
        <taxon>Cylicocyclus</taxon>
    </lineage>
</organism>
<evidence type="ECO:0000259" key="2">
    <source>
        <dbReference type="Pfam" id="PF04942"/>
    </source>
</evidence>
<keyword evidence="4" id="KW-1185">Reference proteome</keyword>
<feature type="signal peptide" evidence="1">
    <location>
        <begin position="1"/>
        <end position="19"/>
    </location>
</feature>
<reference evidence="3" key="1">
    <citation type="submission" date="2023-07" db="EMBL/GenBank/DDBJ databases">
        <authorList>
            <consortium name="CYATHOMIX"/>
        </authorList>
    </citation>
    <scope>NUCLEOTIDE SEQUENCE</scope>
    <source>
        <strain evidence="3">N/A</strain>
    </source>
</reference>
<dbReference type="AlphaFoldDB" id="A0AA36DK00"/>
<feature type="chain" id="PRO_5041427184" description="CC domain-containing protein" evidence="1">
    <location>
        <begin position="20"/>
        <end position="140"/>
    </location>
</feature>
<sequence>MITSRSIVVALAFSLPVSSLNCTQRRYKRQEQDLNIHLCQDQQPARGYYGGYGGGYGSMMWWWPMMMMWPLLFSRNYGGYGGYGYGTQTFAQPVAAQTIAAQAALTPTQQCVGPCVNGQCPAGYTCNANNQCCTTAAIGK</sequence>
<keyword evidence="1" id="KW-0732">Signal</keyword>
<feature type="domain" description="CC" evidence="2">
    <location>
        <begin position="112"/>
        <end position="134"/>
    </location>
</feature>
<dbReference type="Proteomes" id="UP001176961">
    <property type="component" value="Unassembled WGS sequence"/>
</dbReference>
<comment type="caution">
    <text evidence="3">The sequence shown here is derived from an EMBL/GenBank/DDBJ whole genome shotgun (WGS) entry which is preliminary data.</text>
</comment>
<dbReference type="EMBL" id="CATQJL010000001">
    <property type="protein sequence ID" value="CAJ0589023.1"/>
    <property type="molecule type" value="Genomic_DNA"/>
</dbReference>
<evidence type="ECO:0000313" key="3">
    <source>
        <dbReference type="EMBL" id="CAJ0589023.1"/>
    </source>
</evidence>
<evidence type="ECO:0000313" key="4">
    <source>
        <dbReference type="Proteomes" id="UP001176961"/>
    </source>
</evidence>